<dbReference type="InParanoid" id="A0A168TD26"/>
<evidence type="ECO:0000256" key="1">
    <source>
        <dbReference type="ARBA" id="ARBA00022741"/>
    </source>
</evidence>
<dbReference type="STRING" id="4829.A0A168TD26"/>
<dbReference type="GO" id="GO:0016887">
    <property type="term" value="F:ATP hydrolysis activity"/>
    <property type="evidence" value="ECO:0007669"/>
    <property type="project" value="InterPro"/>
</dbReference>
<evidence type="ECO:0000313" key="4">
    <source>
        <dbReference type="EMBL" id="SAM09860.1"/>
    </source>
</evidence>
<dbReference type="OrthoDB" id="10255969at2759"/>
<protein>
    <recommendedName>
        <fullName evidence="3">ABC transporter domain-containing protein</fullName>
    </recommendedName>
</protein>
<dbReference type="Proteomes" id="UP000078561">
    <property type="component" value="Unassembled WGS sequence"/>
</dbReference>
<sequence length="476" mass="53375">MLTLKSNTHLLIRRLYSTHQQPLIQLKNATVQRFGAKKPVFQDLSLTIKPGQQWVIVGPVNAGKTTLAETLAGRHTAQPLASLQWPSQQDNSLYSADHVHLVSFKEDSGVFNYNQHYYQERFNFSDPDNDLTLRDYLGAHPLLDRVVNQLDLAHLLPLSFVKLSNGQTRRARIARDLTQKTGVILVSRPQDEFPTWATDVLVLDNGKIAWQGSPEGYLATTHHNDLAKERQEKDAYRTQALADEEARRADRPGVVELNNVNVVYSGQKILDDVTWTVKQGDRWALLGPNGSGKTTLLSFLTGDHPQAYANDLSLFGRRRGTGESIWEIKAKVGTVSPELHLYFNQAMTGRIAAGTGFFDVVVPRTLDSTQTATVESLFHEFGVSDCLDRALRDCSAAEQRLVLLIRSLVKRPPLLIWDEPYQGLDGGMISAVNNWLETYLRDDQTLILVTHHEDEIPRAVTRRFHLGPHGAPLTSP</sequence>
<dbReference type="InterPro" id="IPR003593">
    <property type="entry name" value="AAA+_ATPase"/>
</dbReference>
<dbReference type="SMART" id="SM00382">
    <property type="entry name" value="AAA"/>
    <property type="match status" value="2"/>
</dbReference>
<dbReference type="OMA" id="VRYYMRL"/>
<keyword evidence="1" id="KW-0547">Nucleotide-binding</keyword>
<dbReference type="InterPro" id="IPR027417">
    <property type="entry name" value="P-loop_NTPase"/>
</dbReference>
<evidence type="ECO:0000313" key="5">
    <source>
        <dbReference type="Proteomes" id="UP000078561"/>
    </source>
</evidence>
<dbReference type="PANTHER" id="PTHR43514">
    <property type="entry name" value="ABC TRANSPORTER I FAMILY MEMBER 10"/>
    <property type="match status" value="1"/>
</dbReference>
<dbReference type="EMBL" id="LT555210">
    <property type="protein sequence ID" value="SAM09860.1"/>
    <property type="molecule type" value="Genomic_DNA"/>
</dbReference>
<dbReference type="FunCoup" id="A0A168TD26">
    <property type="interactions" value="107"/>
</dbReference>
<dbReference type="Pfam" id="PF00005">
    <property type="entry name" value="ABC_tran"/>
    <property type="match status" value="2"/>
</dbReference>
<name>A0A168TD26_ABSGL</name>
<organism evidence="4">
    <name type="scientific">Absidia glauca</name>
    <name type="common">Pin mould</name>
    <dbReference type="NCBI Taxonomy" id="4829"/>
    <lineage>
        <taxon>Eukaryota</taxon>
        <taxon>Fungi</taxon>
        <taxon>Fungi incertae sedis</taxon>
        <taxon>Mucoromycota</taxon>
        <taxon>Mucoromycotina</taxon>
        <taxon>Mucoromycetes</taxon>
        <taxon>Mucorales</taxon>
        <taxon>Cunninghamellaceae</taxon>
        <taxon>Absidia</taxon>
    </lineage>
</organism>
<evidence type="ECO:0000259" key="3">
    <source>
        <dbReference type="PROSITE" id="PS50893"/>
    </source>
</evidence>
<feature type="domain" description="ABC transporter" evidence="3">
    <location>
        <begin position="24"/>
        <end position="264"/>
    </location>
</feature>
<feature type="domain" description="ABC transporter" evidence="3">
    <location>
        <begin position="255"/>
        <end position="473"/>
    </location>
</feature>
<reference evidence="4" key="1">
    <citation type="submission" date="2016-04" db="EMBL/GenBank/DDBJ databases">
        <authorList>
            <person name="Evans L.H."/>
            <person name="Alamgir A."/>
            <person name="Owens N."/>
            <person name="Weber N.D."/>
            <person name="Virtaneva K."/>
            <person name="Barbian K."/>
            <person name="Babar A."/>
            <person name="Rosenke K."/>
        </authorList>
    </citation>
    <scope>NUCLEOTIDE SEQUENCE [LARGE SCALE GENOMIC DNA]</scope>
    <source>
        <strain evidence="4">CBS 101.48</strain>
    </source>
</reference>
<evidence type="ECO:0000256" key="2">
    <source>
        <dbReference type="ARBA" id="ARBA00022840"/>
    </source>
</evidence>
<keyword evidence="5" id="KW-1185">Reference proteome</keyword>
<keyword evidence="2" id="KW-0067">ATP-binding</keyword>
<dbReference type="AlphaFoldDB" id="A0A168TD26"/>
<dbReference type="Gene3D" id="3.40.50.300">
    <property type="entry name" value="P-loop containing nucleotide triphosphate hydrolases"/>
    <property type="match status" value="3"/>
</dbReference>
<proteinExistence type="predicted"/>
<dbReference type="InterPro" id="IPR050334">
    <property type="entry name" value="Molybdenum_import_ModC"/>
</dbReference>
<accession>A0A168TD26</accession>
<dbReference type="InterPro" id="IPR003439">
    <property type="entry name" value="ABC_transporter-like_ATP-bd"/>
</dbReference>
<dbReference type="PROSITE" id="PS50893">
    <property type="entry name" value="ABC_TRANSPORTER_2"/>
    <property type="match status" value="2"/>
</dbReference>
<dbReference type="PANTHER" id="PTHR43514:SF4">
    <property type="entry name" value="ABC TRANSPORTER I FAMILY MEMBER 10"/>
    <property type="match status" value="1"/>
</dbReference>
<gene>
    <name evidence="4" type="primary">ABSGL_15569.1 scaffold 17607</name>
</gene>
<dbReference type="SUPFAM" id="SSF52540">
    <property type="entry name" value="P-loop containing nucleoside triphosphate hydrolases"/>
    <property type="match status" value="2"/>
</dbReference>
<dbReference type="GO" id="GO:0005524">
    <property type="term" value="F:ATP binding"/>
    <property type="evidence" value="ECO:0007669"/>
    <property type="project" value="UniProtKB-KW"/>
</dbReference>